<organism evidence="1 2">
    <name type="scientific">Rhodococcus pyridinivorans AK37</name>
    <dbReference type="NCBI Taxonomy" id="1114960"/>
    <lineage>
        <taxon>Bacteria</taxon>
        <taxon>Bacillati</taxon>
        <taxon>Actinomycetota</taxon>
        <taxon>Actinomycetes</taxon>
        <taxon>Mycobacteriales</taxon>
        <taxon>Nocardiaceae</taxon>
        <taxon>Rhodococcus</taxon>
    </lineage>
</organism>
<evidence type="ECO:0000313" key="2">
    <source>
        <dbReference type="Proteomes" id="UP000005064"/>
    </source>
</evidence>
<protein>
    <submittedName>
        <fullName evidence="1">Uncharacterized protein</fullName>
    </submittedName>
</protein>
<feature type="non-terminal residue" evidence="1">
    <location>
        <position position="1"/>
    </location>
</feature>
<reference evidence="1 2" key="1">
    <citation type="submission" date="2011-12" db="EMBL/GenBank/DDBJ databases">
        <authorList>
            <person name="Kriszt B."/>
            <person name="Tancsics A."/>
            <person name="Cserhati M."/>
            <person name="Toth A."/>
            <person name="Nagy I."/>
            <person name="Horvath B."/>
            <person name="Tamura T."/>
            <person name="Kukolya J."/>
            <person name="Szoboszlay S."/>
        </authorList>
    </citation>
    <scope>NUCLEOTIDE SEQUENCE [LARGE SCALE GENOMIC DNA]</scope>
    <source>
        <strain evidence="1 2">AK37</strain>
    </source>
</reference>
<accession>H0JYP3</accession>
<gene>
    <name evidence="1" type="ORF">AK37_24439</name>
</gene>
<dbReference type="EMBL" id="AHBW01000068">
    <property type="protein sequence ID" value="EHK80488.1"/>
    <property type="molecule type" value="Genomic_DNA"/>
</dbReference>
<name>H0JYP3_9NOCA</name>
<proteinExistence type="predicted"/>
<dbReference type="AlphaFoldDB" id="H0JYP3"/>
<sequence>TTFALAAAAAAGVGAVDLSAQGRAAGASFAAGLRSQTGAVASAARALGAAAKANKGHYRGLRGMAADRIMLVENGEAMVAGFINGMNSQRAELVTTARQLATDVRGEFSANVVPRIGVEGAMKMNQQVYVQVDAGTAADPVTVGREIRDYLDAYSFAVNRAEAVRA</sequence>
<dbReference type="PATRIC" id="fig|1114960.4.peg.4981"/>
<dbReference type="RefSeq" id="WP_006554769.1">
    <property type="nucleotide sequence ID" value="NZ_AHBW01000068.1"/>
</dbReference>
<dbReference type="Proteomes" id="UP000005064">
    <property type="component" value="Unassembled WGS sequence"/>
</dbReference>
<comment type="caution">
    <text evidence="1">The sequence shown here is derived from an EMBL/GenBank/DDBJ whole genome shotgun (WGS) entry which is preliminary data.</text>
</comment>
<evidence type="ECO:0000313" key="1">
    <source>
        <dbReference type="EMBL" id="EHK80488.1"/>
    </source>
</evidence>